<evidence type="ECO:0000256" key="6">
    <source>
        <dbReference type="ARBA" id="ARBA00022679"/>
    </source>
</evidence>
<evidence type="ECO:0000313" key="16">
    <source>
        <dbReference type="EMBL" id="MFC5406195.1"/>
    </source>
</evidence>
<keyword evidence="8 14" id="KW-1133">Transmembrane helix</keyword>
<evidence type="ECO:0000256" key="8">
    <source>
        <dbReference type="ARBA" id="ARBA00022989"/>
    </source>
</evidence>
<feature type="transmembrane region" description="Helical" evidence="14">
    <location>
        <begin position="67"/>
        <end position="84"/>
    </location>
</feature>
<accession>A0ABW0HY68</accession>
<dbReference type="InterPro" id="IPR024320">
    <property type="entry name" value="LPG_synthase_C"/>
</dbReference>
<evidence type="ECO:0000256" key="4">
    <source>
        <dbReference type="ARBA" id="ARBA00021546"/>
    </source>
</evidence>
<keyword evidence="10 14" id="KW-0472">Membrane</keyword>
<feature type="transmembrane region" description="Helical" evidence="14">
    <location>
        <begin position="20"/>
        <end position="41"/>
    </location>
</feature>
<dbReference type="Pfam" id="PF09924">
    <property type="entry name" value="LPG_synthase_C"/>
    <property type="match status" value="1"/>
</dbReference>
<proteinExistence type="inferred from homology"/>
<keyword evidence="5" id="KW-1003">Cell membrane</keyword>
<dbReference type="EMBL" id="JBHSMI010000052">
    <property type="protein sequence ID" value="MFC5406195.1"/>
    <property type="molecule type" value="Genomic_DNA"/>
</dbReference>
<reference evidence="17" key="1">
    <citation type="journal article" date="2019" name="Int. J. Syst. Evol. Microbiol.">
        <title>The Global Catalogue of Microorganisms (GCM) 10K type strain sequencing project: providing services to taxonomists for standard genome sequencing and annotation.</title>
        <authorList>
            <consortium name="The Broad Institute Genomics Platform"/>
            <consortium name="The Broad Institute Genome Sequencing Center for Infectious Disease"/>
            <person name="Wu L."/>
            <person name="Ma J."/>
        </authorList>
    </citation>
    <scope>NUCLEOTIDE SEQUENCE [LARGE SCALE GENOMIC DNA]</scope>
    <source>
        <strain evidence="17">CGMCC 1.18575</strain>
    </source>
</reference>
<dbReference type="InterPro" id="IPR022791">
    <property type="entry name" value="L-PG_synthase/AglD"/>
</dbReference>
<feature type="transmembrane region" description="Helical" evidence="14">
    <location>
        <begin position="524"/>
        <end position="542"/>
    </location>
</feature>
<feature type="domain" description="Phosphatidylglycerol lysyltransferase C-terminal" evidence="15">
    <location>
        <begin position="565"/>
        <end position="856"/>
    </location>
</feature>
<comment type="catalytic activity">
    <reaction evidence="13 14">
        <text>L-lysyl-tRNA(Lys) + a 1,2-diacyl-sn-glycero-3-phospho-(1'-sn-glycerol) = a 1,2-diacyl-sn-glycero-3-phospho-1'-(3'-O-L-lysyl)-sn-glycerol + tRNA(Lys)</text>
        <dbReference type="Rhea" id="RHEA:10668"/>
        <dbReference type="Rhea" id="RHEA-COMP:9696"/>
        <dbReference type="Rhea" id="RHEA-COMP:9697"/>
        <dbReference type="ChEBI" id="CHEBI:64716"/>
        <dbReference type="ChEBI" id="CHEBI:75792"/>
        <dbReference type="ChEBI" id="CHEBI:78442"/>
        <dbReference type="ChEBI" id="CHEBI:78529"/>
        <dbReference type="EC" id="2.3.2.3"/>
    </reaction>
</comment>
<evidence type="ECO:0000256" key="11">
    <source>
        <dbReference type="ARBA" id="ARBA00023251"/>
    </source>
</evidence>
<organism evidence="16 17">
    <name type="scientific">Cohnella soli</name>
    <dbReference type="NCBI Taxonomy" id="425005"/>
    <lineage>
        <taxon>Bacteria</taxon>
        <taxon>Bacillati</taxon>
        <taxon>Bacillota</taxon>
        <taxon>Bacilli</taxon>
        <taxon>Bacillales</taxon>
        <taxon>Paenibacillaceae</taxon>
        <taxon>Cohnella</taxon>
    </lineage>
</organism>
<feature type="transmembrane region" description="Helical" evidence="14">
    <location>
        <begin position="104"/>
        <end position="125"/>
    </location>
</feature>
<evidence type="ECO:0000256" key="9">
    <source>
        <dbReference type="ARBA" id="ARBA00023098"/>
    </source>
</evidence>
<evidence type="ECO:0000256" key="2">
    <source>
        <dbReference type="ARBA" id="ARBA00008627"/>
    </source>
</evidence>
<dbReference type="PANTHER" id="PTHR34697">
    <property type="entry name" value="PHOSPHATIDYLGLYCEROL LYSYLTRANSFERASE"/>
    <property type="match status" value="1"/>
</dbReference>
<dbReference type="RefSeq" id="WP_378138167.1">
    <property type="nucleotide sequence ID" value="NZ_JBHSMI010000052.1"/>
</dbReference>
<dbReference type="EC" id="2.3.2.3" evidence="3 14"/>
<feature type="transmembrane region" description="Helical" evidence="14">
    <location>
        <begin position="137"/>
        <end position="158"/>
    </location>
</feature>
<feature type="transmembrane region" description="Helical" evidence="14">
    <location>
        <begin position="481"/>
        <end position="504"/>
    </location>
</feature>
<comment type="subcellular location">
    <subcellularLocation>
        <location evidence="1 14">Cell membrane</location>
        <topology evidence="1 14">Multi-pass membrane protein</topology>
    </subcellularLocation>
</comment>
<comment type="function">
    <text evidence="14">Catalyzes the transfer of a lysyl group from L-lysyl-tRNA(Lys) to membrane-bound phosphatidylglycerol (PG), which produces lysylphosphatidylglycerol (LPG), a major component of the bacterial membrane with a positive net charge. LPG synthesis contributes to bacterial virulence as it is involved in the resistance mechanism against cationic antimicrobial peptides (CAMP) produces by the host's immune system (defensins, cathelicidins) and by the competing microorganisms.</text>
</comment>
<evidence type="ECO:0000256" key="1">
    <source>
        <dbReference type="ARBA" id="ARBA00004651"/>
    </source>
</evidence>
<keyword evidence="6 14" id="KW-0808">Transferase</keyword>
<evidence type="ECO:0000259" key="15">
    <source>
        <dbReference type="Pfam" id="PF09924"/>
    </source>
</evidence>
<evidence type="ECO:0000256" key="14">
    <source>
        <dbReference type="RuleBase" id="RU363042"/>
    </source>
</evidence>
<protein>
    <recommendedName>
        <fullName evidence="4 14">Phosphatidylglycerol lysyltransferase</fullName>
        <ecNumber evidence="3 14">2.3.2.3</ecNumber>
    </recommendedName>
    <alternativeName>
        <fullName evidence="12 14">Lysylphosphatidylglycerol synthase</fullName>
    </alternativeName>
</protein>
<feature type="transmembrane region" description="Helical" evidence="14">
    <location>
        <begin position="252"/>
        <end position="283"/>
    </location>
</feature>
<feature type="transmembrane region" description="Helical" evidence="14">
    <location>
        <begin position="178"/>
        <end position="196"/>
    </location>
</feature>
<keyword evidence="7 14" id="KW-0812">Transmembrane</keyword>
<evidence type="ECO:0000256" key="7">
    <source>
        <dbReference type="ARBA" id="ARBA00022692"/>
    </source>
</evidence>
<dbReference type="Pfam" id="PF03706">
    <property type="entry name" value="LPG_synthase_TM"/>
    <property type="match status" value="1"/>
</dbReference>
<feature type="transmembrane region" description="Helical" evidence="14">
    <location>
        <begin position="355"/>
        <end position="381"/>
    </location>
</feature>
<keyword evidence="17" id="KW-1185">Reference proteome</keyword>
<comment type="similarity">
    <text evidence="2 14">Belongs to the LPG synthase family.</text>
</comment>
<keyword evidence="11 14" id="KW-0046">Antibiotic resistance</keyword>
<name>A0ABW0HY68_9BACL</name>
<dbReference type="InterPro" id="IPR016181">
    <property type="entry name" value="Acyl_CoA_acyltransferase"/>
</dbReference>
<evidence type="ECO:0000313" key="17">
    <source>
        <dbReference type="Proteomes" id="UP001596113"/>
    </source>
</evidence>
<dbReference type="InterPro" id="IPR051211">
    <property type="entry name" value="PG_lysyltransferase"/>
</dbReference>
<keyword evidence="9 14" id="KW-0443">Lipid metabolism</keyword>
<comment type="caution">
    <text evidence="16">The sequence shown here is derived from an EMBL/GenBank/DDBJ whole genome shotgun (WGS) entry which is preliminary data.</text>
</comment>
<feature type="transmembrane region" description="Helical" evidence="14">
    <location>
        <begin position="295"/>
        <end position="318"/>
    </location>
</feature>
<feature type="transmembrane region" description="Helical" evidence="14">
    <location>
        <begin position="427"/>
        <end position="460"/>
    </location>
</feature>
<evidence type="ECO:0000256" key="5">
    <source>
        <dbReference type="ARBA" id="ARBA00022475"/>
    </source>
</evidence>
<sequence>MAAEIKREHPRLKALKLLSTLYRLKIVQILIPIAIIALIIWEGQAEFRRIDWKATMHILRHLEPSRLLLLLALSLAAVASVSGYEFVLRRHFRLPIGHWTTFRLAWIANTSNNVIGFAGIAGAALRTYMYRNRGISVPIITASIAFLSTITISGISLLAWGDLAGLLPIDAVIRSHHWTLYAVWAIALYLPGYLVFQRTPFYARWLNRDLPQMNVSTIVASVAVSVVEWVLAGIAFWMIASTLLPDFPFRTALGIYTVAAAAGLVSLAPGGIGGFDLIALLGLQALGYPPEKTAAVLVLFRMMYYLVPWLIGLVMGAFEFAQDQRKVTENNVEGALNGWQRFWEFPGQYAWISEFGAWALGKLVFLSGVVLLLSAATPGLLHRLRFAEELLSAPLMRLSHQLSVMIGLMLVVLSWGISRRIKRAYQWTLGLLCAGALFTFTKAFDFEEAIFLLLIALLLYLSRERFYRLGAPINRERMAAWAITTLVITYIYDVIASGTIPGFVKRLPESHSLHLILNKTEQTVAIVSGLGITWLLLSLSLLMRPSRLVARGASADDLDKVRGFLAKQQGNLLTHMLFSGDKSFFWACDERVLIPYSVIRNKMVVLGDPIGDTMLISDGIQECQRLADLYDLEVVFYQVSPANLPLYHENGYRFFKLGEEALVNLSTYTLTGKINTSLRNVNNRFERDGFRFEVLHSPHDQQFLERLRRISNEWLKGRREKGFSLGSFEPSYLQEAPIAVLIDPDGQEIAFATLAPGYDDHRSMSIDLMRHLSGTPNGTMDFLFIRLLEWSRDQGYSYFNLGMAPLSSVGETRSALREEKLANRVYEYGGQWYGFKGLRKYKEKFHPTWEPRYLAYPRRVTLPVLLVELILLIARRPNKERKVKHPIFRASLKR</sequence>
<dbReference type="SUPFAM" id="SSF55729">
    <property type="entry name" value="Acyl-CoA N-acyltransferases (Nat)"/>
    <property type="match status" value="1"/>
</dbReference>
<dbReference type="NCBIfam" id="NF033480">
    <property type="entry name" value="bifunc_MprF"/>
    <property type="match status" value="1"/>
</dbReference>
<dbReference type="Proteomes" id="UP001596113">
    <property type="component" value="Unassembled WGS sequence"/>
</dbReference>
<evidence type="ECO:0000256" key="10">
    <source>
        <dbReference type="ARBA" id="ARBA00023136"/>
    </source>
</evidence>
<feature type="transmembrane region" description="Helical" evidence="14">
    <location>
        <begin position="217"/>
        <end position="240"/>
    </location>
</feature>
<gene>
    <name evidence="14 16" type="primary">mprF</name>
    <name evidence="16" type="ORF">ACFPOF_25935</name>
</gene>
<evidence type="ECO:0000256" key="13">
    <source>
        <dbReference type="ARBA" id="ARBA00047540"/>
    </source>
</evidence>
<dbReference type="PANTHER" id="PTHR34697:SF2">
    <property type="entry name" value="PHOSPHATIDYLGLYCEROL LYSYLTRANSFERASE"/>
    <property type="match status" value="1"/>
</dbReference>
<feature type="transmembrane region" description="Helical" evidence="14">
    <location>
        <begin position="402"/>
        <end position="421"/>
    </location>
</feature>
<evidence type="ECO:0000256" key="3">
    <source>
        <dbReference type="ARBA" id="ARBA00012014"/>
    </source>
</evidence>
<evidence type="ECO:0000256" key="12">
    <source>
        <dbReference type="ARBA" id="ARBA00031899"/>
    </source>
</evidence>